<keyword evidence="2" id="KW-0812">Transmembrane</keyword>
<feature type="transmembrane region" description="Helical" evidence="2">
    <location>
        <begin position="536"/>
        <end position="557"/>
    </location>
</feature>
<organism evidence="3">
    <name type="scientific">Campylobacter jejuni</name>
    <dbReference type="NCBI Taxonomy" id="197"/>
    <lineage>
        <taxon>Bacteria</taxon>
        <taxon>Pseudomonadati</taxon>
        <taxon>Campylobacterota</taxon>
        <taxon>Epsilonproteobacteria</taxon>
        <taxon>Campylobacterales</taxon>
        <taxon>Campylobacteraceae</taxon>
        <taxon>Campylobacter</taxon>
    </lineage>
</organism>
<dbReference type="EMBL" id="AAKMSR010000024">
    <property type="protein sequence ID" value="ECT4289646.1"/>
    <property type="molecule type" value="Genomic_DNA"/>
</dbReference>
<accession>A0A600ZHG1</accession>
<proteinExistence type="predicted"/>
<feature type="transmembrane region" description="Helical" evidence="2">
    <location>
        <begin position="478"/>
        <end position="499"/>
    </location>
</feature>
<feature type="transmembrane region" description="Helical" evidence="2">
    <location>
        <begin position="563"/>
        <end position="582"/>
    </location>
</feature>
<gene>
    <name evidence="3" type="ORF">F2L97_08660</name>
</gene>
<dbReference type="RefSeq" id="WP_087717437.1">
    <property type="nucleotide sequence ID" value="NZ_NFOB01000034.1"/>
</dbReference>
<evidence type="ECO:0000256" key="1">
    <source>
        <dbReference type="SAM" id="Coils"/>
    </source>
</evidence>
<feature type="transmembrane region" description="Helical" evidence="2">
    <location>
        <begin position="589"/>
        <end position="607"/>
    </location>
</feature>
<feature type="transmembrane region" description="Helical" evidence="2">
    <location>
        <begin position="505"/>
        <end position="529"/>
    </location>
</feature>
<evidence type="ECO:0000256" key="2">
    <source>
        <dbReference type="SAM" id="Phobius"/>
    </source>
</evidence>
<sequence length="836" mass="98589">MEELTKEQRQIIEEEIKKEIKKADTFLKPESINKIIQDIIGNIKGNFKYPKNLEEILSSIPQKVYVSLGKEEIKQILKLDFCCFVDNVFYIDFAPKIEPYEHNQNKTAIEEQRIIQCSYDDLLYLFKTYPLIFNHCIFDYKIDKKTPIEQIKKLSFLNCNFKKEIYLHFQECLDIFQMDNCVFEDRVTIKGKFNDNVYFNNSIFKNYANFHTCEFEKTANFYGVRFEKAPNFSACYFKEPKAVNLINVDIDKLDFKSVEKYIEGNYKDESYKNETKGIQDKKEFFKIKNKHKLRYAKNLKDSFRVIKDVLINQNNTLEAQEWHKLELYAKEKELEIQLSKNKNDNLKKESKNQVYNPKDYEKFNYSKIISLIIFLLKTIGYLSVNILIIIELVLVAPFFTIMFYCVYVVFFIYKILTFILKSFYPLDINKFIIFWRIKFNKIKRKLIVSGRKMLDFTLWFDCVLLQVYRNTSNHHTNFLKILNFTILMISLYAFMGFVFSKTINFILSFNSVSIIIASYIILLVFTLMLVNVKKQLYQYGVILIFMLCGAFTISMILFLSSEYISIFCFLIYFLGVLIFYLFFICKIKLFIFLVRFFAYMIFIATIITKPQFINPFTGVFSSDKLYESKFEKRLNDLNTSAIMILTDISQDNFNLPSKDQNISLTELNSAKALIIANKEKLKEILSKVYNDKYVSDYKKVLNELENNTSNVKNIIEEIDNKNNNSVVSAQLNKFLKLNFSQEIDILYAIKSNFSISEKLSPEQMALFDQKDSQDKLKSVLTLLKFKSSFEGILEVINQDEIIQNIIKSTSVLYSIILLLCIFSLQKTARKNSIVPS</sequence>
<feature type="coiled-coil region" evidence="1">
    <location>
        <begin position="697"/>
        <end position="724"/>
    </location>
</feature>
<evidence type="ECO:0000313" key="3">
    <source>
        <dbReference type="EMBL" id="ECT4289646.1"/>
    </source>
</evidence>
<keyword evidence="2" id="KW-1133">Transmembrane helix</keyword>
<comment type="caution">
    <text evidence="3">The sequence shown here is derived from an EMBL/GenBank/DDBJ whole genome shotgun (WGS) entry which is preliminary data.</text>
</comment>
<dbReference type="AlphaFoldDB" id="A0A600ZHG1"/>
<feature type="transmembrane region" description="Helical" evidence="2">
    <location>
        <begin position="396"/>
        <end position="420"/>
    </location>
</feature>
<feature type="transmembrane region" description="Helical" evidence="2">
    <location>
        <begin position="368"/>
        <end position="390"/>
    </location>
</feature>
<name>A0A600ZHG1_CAMJU</name>
<keyword evidence="1" id="KW-0175">Coiled coil</keyword>
<keyword evidence="2" id="KW-0472">Membrane</keyword>
<reference evidence="3" key="1">
    <citation type="submission" date="2019-09" db="EMBL/GenBank/DDBJ databases">
        <authorList>
            <consortium name="NARMS: The National Antimicrobial Resistance Monitoring System"/>
        </authorList>
    </citation>
    <scope>NUCLEOTIDE SEQUENCE</scope>
    <source>
        <strain evidence="3">FSIS11924316</strain>
    </source>
</reference>
<protein>
    <submittedName>
        <fullName evidence="3">Pentapeptide repeat-containing protein</fullName>
    </submittedName>
</protein>